<gene>
    <name evidence="4" type="ORF">LCGC14_0281290</name>
</gene>
<dbReference type="EMBL" id="LAZR01000162">
    <property type="protein sequence ID" value="KKN85147.1"/>
    <property type="molecule type" value="Genomic_DNA"/>
</dbReference>
<keyword evidence="3" id="KW-0520">NAD</keyword>
<dbReference type="InterPro" id="IPR051122">
    <property type="entry name" value="SDR_DHRS6-like"/>
</dbReference>
<protein>
    <submittedName>
        <fullName evidence="4">Uncharacterized protein</fullName>
    </submittedName>
</protein>
<dbReference type="SUPFAM" id="SSF51735">
    <property type="entry name" value="NAD(P)-binding Rossmann-fold domains"/>
    <property type="match status" value="1"/>
</dbReference>
<comment type="caution">
    <text evidence="4">The sequence shown here is derived from an EMBL/GenBank/DDBJ whole genome shotgun (WGS) entry which is preliminary data.</text>
</comment>
<dbReference type="Gene3D" id="3.40.50.720">
    <property type="entry name" value="NAD(P)-binding Rossmann-like Domain"/>
    <property type="match status" value="1"/>
</dbReference>
<proteinExistence type="inferred from homology"/>
<dbReference type="Pfam" id="PF13561">
    <property type="entry name" value="adh_short_C2"/>
    <property type="match status" value="1"/>
</dbReference>
<sequence>MSMTKRLDGKVAVCTAAGQGIGRKVAEAFLEAGAKVYASDRDAAKLDGLKSFGIVDTAALDVTDSDAVAAYLKRVDTPDILFNCAGFVHHGTVLDCDEDAWDFSFDLNVKAMHRTISGLLPRMVEAGGGSIINMASGASSIKAAPNRYVYMATKAAVIGLTRSVALDFIKSGIRCNAICPGTIESPSLEGRIEELGKSVGGTEKAKTMFIERQPMGRLGTPEEIAYLAVYLASDESRFTTGTTQLIDGGWSL</sequence>
<dbReference type="InterPro" id="IPR002347">
    <property type="entry name" value="SDR_fam"/>
</dbReference>
<reference evidence="4" key="1">
    <citation type="journal article" date="2015" name="Nature">
        <title>Complex archaea that bridge the gap between prokaryotes and eukaryotes.</title>
        <authorList>
            <person name="Spang A."/>
            <person name="Saw J.H."/>
            <person name="Jorgensen S.L."/>
            <person name="Zaremba-Niedzwiedzka K."/>
            <person name="Martijn J."/>
            <person name="Lind A.E."/>
            <person name="van Eijk R."/>
            <person name="Schleper C."/>
            <person name="Guy L."/>
            <person name="Ettema T.J."/>
        </authorList>
    </citation>
    <scope>NUCLEOTIDE SEQUENCE</scope>
</reference>
<dbReference type="GO" id="GO:0016491">
    <property type="term" value="F:oxidoreductase activity"/>
    <property type="evidence" value="ECO:0007669"/>
    <property type="project" value="UniProtKB-KW"/>
</dbReference>
<dbReference type="PRINTS" id="PR00081">
    <property type="entry name" value="GDHRDH"/>
</dbReference>
<keyword evidence="2" id="KW-0560">Oxidoreductase</keyword>
<accession>A0A0F9UCN4</accession>
<evidence type="ECO:0000313" key="4">
    <source>
        <dbReference type="EMBL" id="KKN85147.1"/>
    </source>
</evidence>
<organism evidence="4">
    <name type="scientific">marine sediment metagenome</name>
    <dbReference type="NCBI Taxonomy" id="412755"/>
    <lineage>
        <taxon>unclassified sequences</taxon>
        <taxon>metagenomes</taxon>
        <taxon>ecological metagenomes</taxon>
    </lineage>
</organism>
<evidence type="ECO:0000256" key="2">
    <source>
        <dbReference type="ARBA" id="ARBA00023002"/>
    </source>
</evidence>
<dbReference type="FunFam" id="3.40.50.720:FF:000084">
    <property type="entry name" value="Short-chain dehydrogenase reductase"/>
    <property type="match status" value="1"/>
</dbReference>
<dbReference type="InterPro" id="IPR036291">
    <property type="entry name" value="NAD(P)-bd_dom_sf"/>
</dbReference>
<dbReference type="PANTHER" id="PTHR43477:SF4">
    <property type="entry name" value="DEHYDROGENASE_REDUCTASE SDR FAMILY MEMBER 6"/>
    <property type="match status" value="1"/>
</dbReference>
<comment type="similarity">
    <text evidence="1">Belongs to the short-chain dehydrogenases/reductases (SDR) family.</text>
</comment>
<evidence type="ECO:0000256" key="1">
    <source>
        <dbReference type="ARBA" id="ARBA00006484"/>
    </source>
</evidence>
<dbReference type="AlphaFoldDB" id="A0A0F9UCN4"/>
<dbReference type="PRINTS" id="PR00080">
    <property type="entry name" value="SDRFAMILY"/>
</dbReference>
<name>A0A0F9UCN4_9ZZZZ</name>
<evidence type="ECO:0000256" key="3">
    <source>
        <dbReference type="ARBA" id="ARBA00023027"/>
    </source>
</evidence>
<dbReference type="PANTHER" id="PTHR43477">
    <property type="entry name" value="DIHYDROANTICAPSIN 7-DEHYDROGENASE"/>
    <property type="match status" value="1"/>
</dbReference>